<evidence type="ECO:0000256" key="1">
    <source>
        <dbReference type="ARBA" id="ARBA00001966"/>
    </source>
</evidence>
<dbReference type="Gene3D" id="1.10.569.10">
    <property type="entry name" value="Aldehyde Ferredoxin Oxidoreductase Protein, subunit A, domain 2"/>
    <property type="match status" value="1"/>
</dbReference>
<keyword evidence="3" id="KW-0004">4Fe-4S</keyword>
<keyword evidence="11" id="KW-1185">Reference proteome</keyword>
<dbReference type="Pfam" id="PF02730">
    <property type="entry name" value="AFOR_N"/>
    <property type="match status" value="1"/>
</dbReference>
<comment type="caution">
    <text evidence="10">The sequence shown here is derived from an EMBL/GenBank/DDBJ whole genome shotgun (WGS) entry which is preliminary data.</text>
</comment>
<keyword evidence="4" id="KW-0479">Metal-binding</keyword>
<dbReference type="InterPro" id="IPR036021">
    <property type="entry name" value="Tungsten_al_ferr_oxy-like_C"/>
</dbReference>
<dbReference type="InterPro" id="IPR001203">
    <property type="entry name" value="OxRdtase_Ald_Fedxn_C"/>
</dbReference>
<dbReference type="EMBL" id="JAGGKQ010000003">
    <property type="protein sequence ID" value="MBP1921704.1"/>
    <property type="molecule type" value="Genomic_DNA"/>
</dbReference>
<dbReference type="GO" id="GO:0046872">
    <property type="term" value="F:metal ion binding"/>
    <property type="evidence" value="ECO:0007669"/>
    <property type="project" value="UniProtKB-KW"/>
</dbReference>
<evidence type="ECO:0000313" key="10">
    <source>
        <dbReference type="EMBL" id="MBP1921704.1"/>
    </source>
</evidence>
<keyword evidence="5 10" id="KW-0560">Oxidoreductase</keyword>
<dbReference type="GO" id="GO:0051539">
    <property type="term" value="F:4 iron, 4 sulfur cluster binding"/>
    <property type="evidence" value="ECO:0007669"/>
    <property type="project" value="UniProtKB-KW"/>
</dbReference>
<keyword evidence="6" id="KW-0408">Iron</keyword>
<evidence type="ECO:0000256" key="5">
    <source>
        <dbReference type="ARBA" id="ARBA00023002"/>
    </source>
</evidence>
<evidence type="ECO:0000256" key="4">
    <source>
        <dbReference type="ARBA" id="ARBA00022723"/>
    </source>
</evidence>
<accession>A0A8T4GBB7</accession>
<dbReference type="GO" id="GO:0033726">
    <property type="term" value="F:aldehyde ferredoxin oxidoreductase activity"/>
    <property type="evidence" value="ECO:0007669"/>
    <property type="project" value="UniProtKB-EC"/>
</dbReference>
<comment type="similarity">
    <text evidence="2">Belongs to the AOR/FOR family.</text>
</comment>
<dbReference type="InterPro" id="IPR013983">
    <property type="entry name" value="Ald_Fedxn_OxRdtase_N"/>
</dbReference>
<evidence type="ECO:0000259" key="9">
    <source>
        <dbReference type="SMART" id="SM00790"/>
    </source>
</evidence>
<dbReference type="InterPro" id="IPR013985">
    <property type="entry name" value="Ald_Fedxn_OxRdtase_dom3"/>
</dbReference>
<proteinExistence type="inferred from homology"/>
<dbReference type="Gene3D" id="1.10.599.10">
    <property type="entry name" value="Aldehyde Ferredoxin Oxidoreductase Protein, subunit A, domain 3"/>
    <property type="match status" value="1"/>
</dbReference>
<dbReference type="OrthoDB" id="30771at2157"/>
<evidence type="ECO:0000256" key="8">
    <source>
        <dbReference type="ARBA" id="ARBA00049934"/>
    </source>
</evidence>
<dbReference type="PANTHER" id="PTHR30038:SF7">
    <property type="entry name" value="TUNGSTEN-CONTAINING GLYCERALDEHYDE-3-PHOSPHATE:FERREDOXIN OXIDOREDUCTASE"/>
    <property type="match status" value="1"/>
</dbReference>
<evidence type="ECO:0000256" key="3">
    <source>
        <dbReference type="ARBA" id="ARBA00022485"/>
    </source>
</evidence>
<dbReference type="GO" id="GO:0009055">
    <property type="term" value="F:electron transfer activity"/>
    <property type="evidence" value="ECO:0007669"/>
    <property type="project" value="InterPro"/>
</dbReference>
<dbReference type="Proteomes" id="UP000823588">
    <property type="component" value="Unassembled WGS sequence"/>
</dbReference>
<organism evidence="10 11">
    <name type="scientific">Halorubrum alkaliphilum</name>
    <dbReference type="NCBI Taxonomy" id="261290"/>
    <lineage>
        <taxon>Archaea</taxon>
        <taxon>Methanobacteriati</taxon>
        <taxon>Methanobacteriota</taxon>
        <taxon>Stenosarchaea group</taxon>
        <taxon>Halobacteria</taxon>
        <taxon>Halobacteriales</taxon>
        <taxon>Haloferacaceae</taxon>
        <taxon>Halorubrum</taxon>
    </lineage>
</organism>
<dbReference type="SMART" id="SM00790">
    <property type="entry name" value="AFOR_N"/>
    <property type="match status" value="1"/>
</dbReference>
<dbReference type="Gene3D" id="3.60.9.10">
    <property type="entry name" value="Aldehyde ferredoxin oxidoreductase, N-terminal domain"/>
    <property type="match status" value="1"/>
</dbReference>
<dbReference type="EC" id="1.2.7.5" evidence="10"/>
<dbReference type="InterPro" id="IPR051919">
    <property type="entry name" value="W-dependent_AOR"/>
</dbReference>
<dbReference type="SUPFAM" id="SSF56228">
    <property type="entry name" value="Aldehyde ferredoxin oxidoreductase, N-terminal domain"/>
    <property type="match status" value="1"/>
</dbReference>
<comment type="cofactor">
    <cofactor evidence="1">
        <name>[4Fe-4S] cluster</name>
        <dbReference type="ChEBI" id="CHEBI:49883"/>
    </cofactor>
</comment>
<evidence type="ECO:0000256" key="6">
    <source>
        <dbReference type="ARBA" id="ARBA00023004"/>
    </source>
</evidence>
<evidence type="ECO:0000256" key="2">
    <source>
        <dbReference type="ARBA" id="ARBA00011032"/>
    </source>
</evidence>
<evidence type="ECO:0000256" key="7">
    <source>
        <dbReference type="ARBA" id="ARBA00023014"/>
    </source>
</evidence>
<dbReference type="Pfam" id="PF01314">
    <property type="entry name" value="AFOR_C"/>
    <property type="match status" value="1"/>
</dbReference>
<feature type="domain" description="Aldehyde ferredoxin oxidoreductase N-terminal" evidence="9">
    <location>
        <begin position="5"/>
        <end position="212"/>
    </location>
</feature>
<name>A0A8T4GBB7_9EURY</name>
<keyword evidence="7" id="KW-0411">Iron-sulfur</keyword>
<evidence type="ECO:0000313" key="11">
    <source>
        <dbReference type="Proteomes" id="UP000823588"/>
    </source>
</evidence>
<dbReference type="AlphaFoldDB" id="A0A8T4GBB7"/>
<dbReference type="SUPFAM" id="SSF48310">
    <property type="entry name" value="Aldehyde ferredoxin oxidoreductase, C-terminal domains"/>
    <property type="match status" value="1"/>
</dbReference>
<reference evidence="10" key="1">
    <citation type="submission" date="2021-03" db="EMBL/GenBank/DDBJ databases">
        <title>Genomic Encyclopedia of Type Strains, Phase IV (KMG-IV): sequencing the most valuable type-strain genomes for metagenomic binning, comparative biology and taxonomic classification.</title>
        <authorList>
            <person name="Goeker M."/>
        </authorList>
    </citation>
    <scope>NUCLEOTIDE SEQUENCE</scope>
    <source>
        <strain evidence="10">DSM 23564</strain>
    </source>
</reference>
<dbReference type="RefSeq" id="WP_209483179.1">
    <property type="nucleotide sequence ID" value="NZ_JAGGKQ010000003.1"/>
</dbReference>
<comment type="cofactor">
    <cofactor evidence="8">
        <name>tungstopterin</name>
        <dbReference type="ChEBI" id="CHEBI:30402"/>
    </cofactor>
</comment>
<dbReference type="InterPro" id="IPR013984">
    <property type="entry name" value="Ald_Fedxn_OxRdtase_dom2"/>
</dbReference>
<dbReference type="PANTHER" id="PTHR30038">
    <property type="entry name" value="ALDEHYDE FERREDOXIN OXIDOREDUCTASE"/>
    <property type="match status" value="1"/>
</dbReference>
<dbReference type="InterPro" id="IPR036503">
    <property type="entry name" value="Ald_Fedxn_OxRdtase_N_sf"/>
</dbReference>
<sequence>MRHAQGPLLTIDLTERTATTEPIDDRLAEFVGGRGLNTRLAYDRIPADVDPLGPENRLFLSTGPMQYSTTSYTGRMAATTVSPLTNGLCSSNAGGFLSRNFVGAGYGAVEIVGESDELLAVHVREADADGTPTVEFEAVPDLADAEVPAVSDRFADTHGLEAEHVACIGPAGENEVRFASVMTSDTRAFGRGGLGAVFGAKDLKAITFEGDGVAQSATGSRTASGDADADIDIEWPDDAGDVHREAATSDSIMKRQGTASVTELANEVDALPSYYFSETSFEGAAGISGDRVEEKKYKKGTCSQCAFACKLPTRDEVRGIETEGPEFETVMAFGSNAGVDDVVDVMRSNELCDELGMDTISCGDVVSMYLESEGEFGNAELVHSLVERIAHREGVGDVLAEGVHRAHEAFDVDDWTVKGMPFPGHDGRTLNGQGLGFATSNRGADHMYGEFYPYEYPLVGKDEALDPTGLAGKPPKLVAKENRNAVLDSAVICKFSRGVVTDDRLAALLDGDYEDLLELGGRIVQLERAFNNARGFDRGDDELPYDIDGFDEALSTYYEIRGWNDDGTVPGYDDGAVAGVADD</sequence>
<gene>
    <name evidence="10" type="ORF">J2751_000697</name>
</gene>
<protein>
    <submittedName>
        <fullName evidence="10">Aldehyde:ferredoxin oxidoreductase</fullName>
        <ecNumber evidence="10">1.2.7.5</ecNumber>
    </submittedName>
</protein>